<feature type="compositionally biased region" description="Basic and acidic residues" evidence="1">
    <location>
        <begin position="296"/>
        <end position="310"/>
    </location>
</feature>
<organism evidence="2 3">
    <name type="scientific">Tigriopus californicus</name>
    <name type="common">Marine copepod</name>
    <dbReference type="NCBI Taxonomy" id="6832"/>
    <lineage>
        <taxon>Eukaryota</taxon>
        <taxon>Metazoa</taxon>
        <taxon>Ecdysozoa</taxon>
        <taxon>Arthropoda</taxon>
        <taxon>Crustacea</taxon>
        <taxon>Multicrustacea</taxon>
        <taxon>Hexanauplia</taxon>
        <taxon>Copepoda</taxon>
        <taxon>Harpacticoida</taxon>
        <taxon>Harpacticidae</taxon>
        <taxon>Tigriopus</taxon>
    </lineage>
</organism>
<feature type="region of interest" description="Disordered" evidence="1">
    <location>
        <begin position="655"/>
        <end position="690"/>
    </location>
</feature>
<feature type="compositionally biased region" description="Low complexity" evidence="1">
    <location>
        <begin position="395"/>
        <end position="438"/>
    </location>
</feature>
<keyword evidence="3" id="KW-1185">Reference proteome</keyword>
<feature type="region of interest" description="Disordered" evidence="1">
    <location>
        <begin position="1"/>
        <end position="485"/>
    </location>
</feature>
<dbReference type="EMBL" id="VCGU01000459">
    <property type="protein sequence ID" value="TRY61133.1"/>
    <property type="molecule type" value="Genomic_DNA"/>
</dbReference>
<feature type="region of interest" description="Disordered" evidence="1">
    <location>
        <begin position="712"/>
        <end position="749"/>
    </location>
</feature>
<feature type="compositionally biased region" description="Basic and acidic residues" evidence="1">
    <location>
        <begin position="791"/>
        <end position="801"/>
    </location>
</feature>
<feature type="compositionally biased region" description="Polar residues" evidence="1">
    <location>
        <begin position="18"/>
        <end position="28"/>
    </location>
</feature>
<feature type="compositionally biased region" description="Basic and acidic residues" evidence="1">
    <location>
        <begin position="93"/>
        <end position="117"/>
    </location>
</feature>
<feature type="compositionally biased region" description="Polar residues" evidence="1">
    <location>
        <begin position="728"/>
        <end position="738"/>
    </location>
</feature>
<sequence length="1398" mass="153959">MRKVVTASSAKSEDEQNDLSSTPFSSPIQDRKPPQDPVLTARLKEAIAAEKENMLPTNPATPPIKDLWTADGLPNMGFHKSRDRTRRPAVLRLVERKQAQKEKERERDRKARAKSSETIRTSNIVQPMSSLGLSSTSFTSRFASCESSNGQSTSSCVSSNEHISEKHRRFSSNDVPNLANLTTERVGAVRRSASSSRHKSQERSEILTKTYIRIGPGKPVQIREHSPSKTPPSARKPSLPEEDESDIGSFAARLQREKSTSSSPTYSRASSPSKKSDLLFNFDHKPLKSTSLLKDISNKDKSEKSQPEPRQRKRSYITEKTINLGPPERPRRSASEHNFQSSRHSGAPSPTSASASASASASPPSSTIHESKSWSANSLPRYSSDRDFHPNSPCSSPATSTSSSSKATTASFSSFSSSSGKFGGSSESVSSNSSTDSHLSQRRKSLERRFQTRSSRLSSSPERRPVPEAPPSAASPASSASSGFSSASSRLLYNLSSGYRYHRAAVSASASNRPRRFSQDHSSDSSTSSSKPSKSGGHGKSGKDPKRKISLPPTCYEDPERSIAGAKRFVLFENMYGEGLGGGIHSSSNSLRRYVSSPCSSHTSYTSVQSSPSYFPHFPSPELISPENTIKMSQRRSFVRSGDSGLAGMDFQMKSEKSPTHASGVEKSKDVSNIPQTRSSSDSDIFSTLSPVSNREYKDEVISYLQFDKEDDTKTPKVCRRKNLRSKLASTDSSSRSKIQGKHKQIPDKEYCQEIAEDRSVSDTQDAQSVSTVSGTGMNFFRKFVQRKKRHTDDRKDDKSDSLVSSKPPDTEEDRESQARFRREVLIERLVSDALSMRSGTDSSCSSASSTTEEDTWNDFLRDPLDLEEIQDALSSISSVKTNARSSLNLSSVSGSGLKFLRNYLRKKKPNLSKAEQTDRNPAFNGVPVPYPPLDDFYGPAYLSNDDIDMEDKRMSIASTIANLLNESFNSDEDSELENLDWDDWMDQEASTQLGDLVSLAHNIHHSNESEASASRDDTPIQDVMASTQRTPWSTPCKGDAKKMDTFSKMSNSLPLANVQSKKSAQDPSNSDMSFMIVGCPPLANPELDDFDELNRTKVGHHDQHGLLEQGSNGHGGRHNDRRKQGQQYSVERRHERTGTPQETLYLLETFDTDKDPPIMASVKRRTRKSEHLKKIDDGARLRNAQTSSLLSASSQNSSHSNNKHSGSPGGNFGTSSSLFTNYSRWPSESSNQSTPNAENSSSSRSTGTSCSTPSPNPQFDCQLQAPDLTSRNRLVSFWNERVSNPTDEIHPTPNTFKRSISDGGCQLLAGSAGFKPVFPSYYKPETHDLANERIQAFVNATRKAANDAQMGDFPMVDSINSSAGTTPNSLEKWEQNRSELKLLKCQSDTKAKEEPKI</sequence>
<evidence type="ECO:0000313" key="3">
    <source>
        <dbReference type="Proteomes" id="UP000318571"/>
    </source>
</evidence>
<dbReference type="Proteomes" id="UP000318571">
    <property type="component" value="Chromosome 8"/>
</dbReference>
<feature type="compositionally biased region" description="Basic residues" evidence="1">
    <location>
        <begin position="1163"/>
        <end position="1172"/>
    </location>
</feature>
<feature type="compositionally biased region" description="Low complexity" evidence="1">
    <location>
        <begin position="524"/>
        <end position="535"/>
    </location>
</feature>
<feature type="compositionally biased region" description="Polar residues" evidence="1">
    <location>
        <begin position="118"/>
        <end position="128"/>
    </location>
</feature>
<feature type="compositionally biased region" description="Low complexity" evidence="1">
    <location>
        <begin position="129"/>
        <end position="140"/>
    </location>
</feature>
<reference evidence="2 3" key="1">
    <citation type="journal article" date="2018" name="Nat. Ecol. Evol.">
        <title>Genomic signatures of mitonuclear coevolution across populations of Tigriopus californicus.</title>
        <authorList>
            <person name="Barreto F.S."/>
            <person name="Watson E.T."/>
            <person name="Lima T.G."/>
            <person name="Willett C.S."/>
            <person name="Edmands S."/>
            <person name="Li W."/>
            <person name="Burton R.S."/>
        </authorList>
    </citation>
    <scope>NUCLEOTIDE SEQUENCE [LARGE SCALE GENOMIC DNA]</scope>
    <source>
        <strain evidence="2 3">San Diego</strain>
    </source>
</reference>
<name>A0A553N6V5_TIGCA</name>
<feature type="compositionally biased region" description="Low complexity" evidence="1">
    <location>
        <begin position="260"/>
        <end position="273"/>
    </location>
</feature>
<feature type="region of interest" description="Disordered" evidence="1">
    <location>
        <begin position="1103"/>
        <end position="1261"/>
    </location>
</feature>
<feature type="compositionally biased region" description="Polar residues" evidence="1">
    <location>
        <begin position="172"/>
        <end position="183"/>
    </location>
</feature>
<comment type="caution">
    <text evidence="2">The sequence shown here is derived from an EMBL/GenBank/DDBJ whole genome shotgun (WGS) entry which is preliminary data.</text>
</comment>
<evidence type="ECO:0000256" key="1">
    <source>
        <dbReference type="SAM" id="MobiDB-lite"/>
    </source>
</evidence>
<feature type="compositionally biased region" description="Polar residues" evidence="1">
    <location>
        <begin position="1214"/>
        <end position="1233"/>
    </location>
</feature>
<feature type="region of interest" description="Disordered" evidence="1">
    <location>
        <begin position="791"/>
        <end position="819"/>
    </location>
</feature>
<feature type="compositionally biased region" description="Basic residues" evidence="1">
    <location>
        <begin position="79"/>
        <end position="89"/>
    </location>
</feature>
<gene>
    <name evidence="2" type="ORF">TCAL_14948</name>
</gene>
<accession>A0A553N6V5</accession>
<feature type="region of interest" description="Disordered" evidence="1">
    <location>
        <begin position="506"/>
        <end position="557"/>
    </location>
</feature>
<protein>
    <submittedName>
        <fullName evidence="2">Uncharacterized protein</fullName>
    </submittedName>
</protein>
<feature type="compositionally biased region" description="Polar residues" evidence="1">
    <location>
        <begin position="1"/>
        <end position="10"/>
    </location>
</feature>
<proteinExistence type="predicted"/>
<feature type="compositionally biased region" description="Basic and acidic residues" evidence="1">
    <location>
        <begin position="655"/>
        <end position="670"/>
    </location>
</feature>
<feature type="compositionally biased region" description="Low complexity" evidence="1">
    <location>
        <begin position="347"/>
        <end position="367"/>
    </location>
</feature>
<evidence type="ECO:0000313" key="2">
    <source>
        <dbReference type="EMBL" id="TRY61133.1"/>
    </source>
</evidence>
<feature type="compositionally biased region" description="Low complexity" evidence="1">
    <location>
        <begin position="471"/>
        <end position="485"/>
    </location>
</feature>
<feature type="compositionally biased region" description="Basic and acidic residues" evidence="1">
    <location>
        <begin position="42"/>
        <end position="53"/>
    </location>
</feature>
<feature type="compositionally biased region" description="Low complexity" evidence="1">
    <location>
        <begin position="1184"/>
        <end position="1207"/>
    </location>
</feature>
<feature type="compositionally biased region" description="Polar residues" evidence="1">
    <location>
        <begin position="141"/>
        <end position="161"/>
    </location>
</feature>
<feature type="compositionally biased region" description="Basic and acidic residues" evidence="1">
    <location>
        <begin position="274"/>
        <end position="286"/>
    </location>
</feature>
<feature type="compositionally biased region" description="Low complexity" evidence="1">
    <location>
        <begin position="1234"/>
        <end position="1254"/>
    </location>
</feature>